<organism evidence="2 3">
    <name type="scientific">Dactylonectria estremocensis</name>
    <dbReference type="NCBI Taxonomy" id="1079267"/>
    <lineage>
        <taxon>Eukaryota</taxon>
        <taxon>Fungi</taxon>
        <taxon>Dikarya</taxon>
        <taxon>Ascomycota</taxon>
        <taxon>Pezizomycotina</taxon>
        <taxon>Sordariomycetes</taxon>
        <taxon>Hypocreomycetidae</taxon>
        <taxon>Hypocreales</taxon>
        <taxon>Nectriaceae</taxon>
        <taxon>Dactylonectria</taxon>
    </lineage>
</organism>
<dbReference type="EMBL" id="JAGMUU010000007">
    <property type="protein sequence ID" value="KAH7149709.1"/>
    <property type="molecule type" value="Genomic_DNA"/>
</dbReference>
<dbReference type="OrthoDB" id="529273at2759"/>
<sequence length="259" mass="28006">MSCKFFFLSAALILSLSFSATVLWFSAQRWPDPNTYSIAVQAYHARHPTTEACSYGWDAGTGLLVNSVEQASSHDASIPQYQKLDNAGFTYHSRSYGVASTVGLVEPERSEANAKSTIPNYTYLENGYAADVSCSYNKSSRLAFYTSDRVTTPGGIYAPQGYSAQGSLPNGVCAGFPTRGVLYSDFVTALAAVRSPSRYMYGFVAGKSYSALNQTQCELTFTPASFKVAVGMKTKNISVTRSYASEQSLSQPSGLVTQR</sequence>
<keyword evidence="3" id="KW-1185">Reference proteome</keyword>
<feature type="chain" id="PRO_5040333886" description="Secreted protein" evidence="1">
    <location>
        <begin position="20"/>
        <end position="259"/>
    </location>
</feature>
<proteinExistence type="predicted"/>
<dbReference type="Proteomes" id="UP000717696">
    <property type="component" value="Unassembled WGS sequence"/>
</dbReference>
<name>A0A9P9F180_9HYPO</name>
<feature type="signal peptide" evidence="1">
    <location>
        <begin position="1"/>
        <end position="19"/>
    </location>
</feature>
<evidence type="ECO:0000313" key="2">
    <source>
        <dbReference type="EMBL" id="KAH7149709.1"/>
    </source>
</evidence>
<evidence type="ECO:0000256" key="1">
    <source>
        <dbReference type="SAM" id="SignalP"/>
    </source>
</evidence>
<protein>
    <recommendedName>
        <fullName evidence="4">Secreted protein</fullName>
    </recommendedName>
</protein>
<accession>A0A9P9F180</accession>
<reference evidence="2" key="1">
    <citation type="journal article" date="2021" name="Nat. Commun.">
        <title>Genetic determinants of endophytism in the Arabidopsis root mycobiome.</title>
        <authorList>
            <person name="Mesny F."/>
            <person name="Miyauchi S."/>
            <person name="Thiergart T."/>
            <person name="Pickel B."/>
            <person name="Atanasova L."/>
            <person name="Karlsson M."/>
            <person name="Huettel B."/>
            <person name="Barry K.W."/>
            <person name="Haridas S."/>
            <person name="Chen C."/>
            <person name="Bauer D."/>
            <person name="Andreopoulos W."/>
            <person name="Pangilinan J."/>
            <person name="LaButti K."/>
            <person name="Riley R."/>
            <person name="Lipzen A."/>
            <person name="Clum A."/>
            <person name="Drula E."/>
            <person name="Henrissat B."/>
            <person name="Kohler A."/>
            <person name="Grigoriev I.V."/>
            <person name="Martin F.M."/>
            <person name="Hacquard S."/>
        </authorList>
    </citation>
    <scope>NUCLEOTIDE SEQUENCE</scope>
    <source>
        <strain evidence="2">MPI-CAGE-AT-0021</strain>
    </source>
</reference>
<evidence type="ECO:0008006" key="4">
    <source>
        <dbReference type="Google" id="ProtNLM"/>
    </source>
</evidence>
<comment type="caution">
    <text evidence="2">The sequence shown here is derived from an EMBL/GenBank/DDBJ whole genome shotgun (WGS) entry which is preliminary data.</text>
</comment>
<gene>
    <name evidence="2" type="ORF">B0J13DRAFT_663493</name>
</gene>
<keyword evidence="1" id="KW-0732">Signal</keyword>
<dbReference type="AlphaFoldDB" id="A0A9P9F180"/>
<evidence type="ECO:0000313" key="3">
    <source>
        <dbReference type="Proteomes" id="UP000717696"/>
    </source>
</evidence>